<evidence type="ECO:0000313" key="3">
    <source>
        <dbReference type="Proteomes" id="UP000295131"/>
    </source>
</evidence>
<proteinExistence type="predicted"/>
<keyword evidence="3" id="KW-1185">Reference proteome</keyword>
<dbReference type="EMBL" id="SMSI01000001">
    <property type="protein sequence ID" value="TDH38858.1"/>
    <property type="molecule type" value="Genomic_DNA"/>
</dbReference>
<protein>
    <submittedName>
        <fullName evidence="2">Uncharacterized protein</fullName>
    </submittedName>
</protein>
<reference evidence="2 3" key="1">
    <citation type="journal article" date="2013" name="Int. J. Syst. Evol. Microbiol.">
        <title>Hoeflea suaedae sp. nov., an endophytic bacterium isolated from the root of the halophyte Suaeda maritima.</title>
        <authorList>
            <person name="Chung E.J."/>
            <person name="Park J.A."/>
            <person name="Pramanik P."/>
            <person name="Bibi F."/>
            <person name="Jeon C.O."/>
            <person name="Chung Y.R."/>
        </authorList>
    </citation>
    <scope>NUCLEOTIDE SEQUENCE [LARGE SCALE GENOMIC DNA]</scope>
    <source>
        <strain evidence="2 3">YC6898</strain>
    </source>
</reference>
<dbReference type="OrthoDB" id="8454730at2"/>
<dbReference type="RefSeq" id="WP_133283692.1">
    <property type="nucleotide sequence ID" value="NZ_SMSI01000001.1"/>
</dbReference>
<sequence>MQLDLLTKTTLALAALLSLTAPSSATDCSRAVARVVSETGGELLSATPQNRGGRNVCVVTVLVPGHGDERPKKLTLTVRS</sequence>
<name>A0A4R5PPK2_9HYPH</name>
<dbReference type="Proteomes" id="UP000295131">
    <property type="component" value="Unassembled WGS sequence"/>
</dbReference>
<gene>
    <name evidence="2" type="ORF">E2A64_07120</name>
</gene>
<accession>A0A4R5PPK2</accession>
<keyword evidence="1" id="KW-0732">Signal</keyword>
<feature type="signal peptide" evidence="1">
    <location>
        <begin position="1"/>
        <end position="25"/>
    </location>
</feature>
<dbReference type="AlphaFoldDB" id="A0A4R5PPK2"/>
<organism evidence="2 3">
    <name type="scientific">Pseudohoeflea suaedae</name>
    <dbReference type="NCBI Taxonomy" id="877384"/>
    <lineage>
        <taxon>Bacteria</taxon>
        <taxon>Pseudomonadati</taxon>
        <taxon>Pseudomonadota</taxon>
        <taxon>Alphaproteobacteria</taxon>
        <taxon>Hyphomicrobiales</taxon>
        <taxon>Rhizobiaceae</taxon>
        <taxon>Pseudohoeflea</taxon>
    </lineage>
</organism>
<comment type="caution">
    <text evidence="2">The sequence shown here is derived from an EMBL/GenBank/DDBJ whole genome shotgun (WGS) entry which is preliminary data.</text>
</comment>
<evidence type="ECO:0000313" key="2">
    <source>
        <dbReference type="EMBL" id="TDH38858.1"/>
    </source>
</evidence>
<feature type="chain" id="PRO_5020883184" evidence="1">
    <location>
        <begin position="26"/>
        <end position="80"/>
    </location>
</feature>
<evidence type="ECO:0000256" key="1">
    <source>
        <dbReference type="SAM" id="SignalP"/>
    </source>
</evidence>